<comment type="caution">
    <text evidence="1">The sequence shown here is derived from an EMBL/GenBank/DDBJ whole genome shotgun (WGS) entry which is preliminary data.</text>
</comment>
<proteinExistence type="predicted"/>
<dbReference type="Proteomes" id="UP000070366">
    <property type="component" value="Unassembled WGS sequence"/>
</dbReference>
<sequence>MRKGNAAVRGGRAFFYRPHIFPVKKFREKIKNRINPVDMFMKK</sequence>
<keyword evidence="2" id="KW-1185">Reference proteome</keyword>
<protein>
    <submittedName>
        <fullName evidence="1">Uncharacterized protein</fullName>
    </submittedName>
</protein>
<dbReference type="EMBL" id="LSZW01000060">
    <property type="protein sequence ID" value="KXK65599.1"/>
    <property type="molecule type" value="Genomic_DNA"/>
</dbReference>
<evidence type="ECO:0000313" key="1">
    <source>
        <dbReference type="EMBL" id="KXK65599.1"/>
    </source>
</evidence>
<dbReference type="AlphaFoldDB" id="A0A136Q4L7"/>
<reference evidence="1 2" key="1">
    <citation type="submission" date="2016-02" db="EMBL/GenBank/DDBJ databases">
        <authorList>
            <person name="Wen L."/>
            <person name="He K."/>
            <person name="Yang H."/>
        </authorList>
    </citation>
    <scope>NUCLEOTIDE SEQUENCE [LARGE SCALE GENOMIC DNA]</scope>
    <source>
        <strain evidence="1 2">DSM 22607</strain>
    </source>
</reference>
<organism evidence="1 2">
    <name type="scientific">Christensenella minuta</name>
    <dbReference type="NCBI Taxonomy" id="626937"/>
    <lineage>
        <taxon>Bacteria</taxon>
        <taxon>Bacillati</taxon>
        <taxon>Bacillota</taxon>
        <taxon>Clostridia</taxon>
        <taxon>Christensenellales</taxon>
        <taxon>Christensenellaceae</taxon>
        <taxon>Christensenella</taxon>
    </lineage>
</organism>
<accession>A0A136Q4L7</accession>
<dbReference type="STRING" id="626937.HMPREF3293_01523"/>
<name>A0A136Q4L7_9FIRM</name>
<gene>
    <name evidence="1" type="ORF">HMPREF3293_01523</name>
</gene>
<evidence type="ECO:0000313" key="2">
    <source>
        <dbReference type="Proteomes" id="UP000070366"/>
    </source>
</evidence>